<evidence type="ECO:0000259" key="3">
    <source>
        <dbReference type="Pfam" id="PF09349"/>
    </source>
</evidence>
<dbReference type="OrthoDB" id="5398391at2759"/>
<dbReference type="GO" id="GO:0006144">
    <property type="term" value="P:purine nucleobase metabolic process"/>
    <property type="evidence" value="ECO:0007669"/>
    <property type="project" value="UniProtKB-KW"/>
</dbReference>
<dbReference type="Gene3D" id="1.10.3330.10">
    <property type="entry name" value="Oxo-4-hydroxy-4-carboxy-5-ureidoimidazoline decarboxylase"/>
    <property type="match status" value="1"/>
</dbReference>
<gene>
    <name evidence="4" type="ORF">DL546_002694</name>
</gene>
<evidence type="ECO:0000313" key="5">
    <source>
        <dbReference type="Proteomes" id="UP000275385"/>
    </source>
</evidence>
<dbReference type="AlphaFoldDB" id="A0A420Y8D4"/>
<dbReference type="Proteomes" id="UP000275385">
    <property type="component" value="Unassembled WGS sequence"/>
</dbReference>
<dbReference type="Pfam" id="PF09349">
    <property type="entry name" value="OHCU_decarbox"/>
    <property type="match status" value="1"/>
</dbReference>
<reference evidence="4 5" key="1">
    <citation type="submission" date="2018-08" db="EMBL/GenBank/DDBJ databases">
        <title>Draft genome of the lignicolous fungus Coniochaeta pulveracea.</title>
        <authorList>
            <person name="Borstlap C.J."/>
            <person name="De Witt R.N."/>
            <person name="Botha A."/>
            <person name="Volschenk H."/>
        </authorList>
    </citation>
    <scope>NUCLEOTIDE SEQUENCE [LARGE SCALE GENOMIC DNA]</scope>
    <source>
        <strain evidence="4 5">CAB683</strain>
    </source>
</reference>
<sequence length="216" mass="23284">MASPELNPEAVPFLPAITSLSTLSDTALTSTLDLLFEPSSDLHTIALPTMRTISFASYEELITTIHDVLLAVAATVSSVSSTSPSSSSLAPSDEAKAPLLRILSAHPRLGEKRVDSAQSRAEQANLRKGGDSEEVLEELRTLNKEYEERFPGLRYVAFVNGRGRGEIMEDMRRRIERGDYVAEEREAIEAMCGIAKDRARKLLAAGAAAGAVEPAA</sequence>
<feature type="region of interest" description="Disordered" evidence="2">
    <location>
        <begin position="111"/>
        <end position="131"/>
    </location>
</feature>
<protein>
    <recommendedName>
        <fullName evidence="3">Oxo-4-hydroxy-4-carboxy-5-ureidoimidazoline decarboxylase domain-containing protein</fullName>
    </recommendedName>
</protein>
<dbReference type="SUPFAM" id="SSF158694">
    <property type="entry name" value="UraD-Like"/>
    <property type="match status" value="1"/>
</dbReference>
<evidence type="ECO:0000256" key="1">
    <source>
        <dbReference type="ARBA" id="ARBA00022631"/>
    </source>
</evidence>
<evidence type="ECO:0000256" key="2">
    <source>
        <dbReference type="SAM" id="MobiDB-lite"/>
    </source>
</evidence>
<dbReference type="PANTHER" id="PTHR37987:SF1">
    <property type="entry name" value="OXO-4-HYDROXY-4-CARBOXY-5-UREIDOIMIDAZOLINE DECARBOXYLASE DOMAIN-CONTAINING PROTEIN"/>
    <property type="match status" value="1"/>
</dbReference>
<keyword evidence="1" id="KW-0659">Purine metabolism</keyword>
<dbReference type="STRING" id="177199.A0A420Y8D4"/>
<name>A0A420Y8D4_9PEZI</name>
<dbReference type="InterPro" id="IPR018020">
    <property type="entry name" value="OHCU_decarboxylase"/>
</dbReference>
<dbReference type="EMBL" id="QVQW01000034">
    <property type="protein sequence ID" value="RKU44113.1"/>
    <property type="molecule type" value="Genomic_DNA"/>
</dbReference>
<dbReference type="InterPro" id="IPR036778">
    <property type="entry name" value="OHCU_decarboxylase_sf"/>
</dbReference>
<feature type="domain" description="Oxo-4-hydroxy-4-carboxy-5-ureidoimidazoline decarboxylase" evidence="3">
    <location>
        <begin position="22"/>
        <end position="200"/>
    </location>
</feature>
<proteinExistence type="predicted"/>
<accession>A0A420Y8D4</accession>
<comment type="caution">
    <text evidence="4">The sequence shown here is derived from an EMBL/GenBank/DDBJ whole genome shotgun (WGS) entry which is preliminary data.</text>
</comment>
<keyword evidence="5" id="KW-1185">Reference proteome</keyword>
<dbReference type="PANTHER" id="PTHR37987">
    <property type="entry name" value="CHROMOSOME 9, WHOLE GENOME SHOTGUN SEQUENCE"/>
    <property type="match status" value="1"/>
</dbReference>
<organism evidence="4 5">
    <name type="scientific">Coniochaeta pulveracea</name>
    <dbReference type="NCBI Taxonomy" id="177199"/>
    <lineage>
        <taxon>Eukaryota</taxon>
        <taxon>Fungi</taxon>
        <taxon>Dikarya</taxon>
        <taxon>Ascomycota</taxon>
        <taxon>Pezizomycotina</taxon>
        <taxon>Sordariomycetes</taxon>
        <taxon>Sordariomycetidae</taxon>
        <taxon>Coniochaetales</taxon>
        <taxon>Coniochaetaceae</taxon>
        <taxon>Coniochaeta</taxon>
    </lineage>
</organism>
<evidence type="ECO:0000313" key="4">
    <source>
        <dbReference type="EMBL" id="RKU44113.1"/>
    </source>
</evidence>